<feature type="region of interest" description="Disordered" evidence="1">
    <location>
        <begin position="188"/>
        <end position="212"/>
    </location>
</feature>
<protein>
    <submittedName>
        <fullName evidence="2">Myb domain-containing protein</fullName>
    </submittedName>
</protein>
<gene>
    <name evidence="2" type="ORF">RFI_36244</name>
</gene>
<accession>X6LIJ3</accession>
<organism evidence="2 3">
    <name type="scientific">Reticulomyxa filosa</name>
    <dbReference type="NCBI Taxonomy" id="46433"/>
    <lineage>
        <taxon>Eukaryota</taxon>
        <taxon>Sar</taxon>
        <taxon>Rhizaria</taxon>
        <taxon>Retaria</taxon>
        <taxon>Foraminifera</taxon>
        <taxon>Monothalamids</taxon>
        <taxon>Reticulomyxidae</taxon>
        <taxon>Reticulomyxa</taxon>
    </lineage>
</organism>
<dbReference type="AlphaFoldDB" id="X6LIJ3"/>
<feature type="compositionally biased region" description="Low complexity" evidence="1">
    <location>
        <begin position="188"/>
        <end position="204"/>
    </location>
</feature>
<feature type="compositionally biased region" description="Acidic residues" evidence="1">
    <location>
        <begin position="1"/>
        <end position="11"/>
    </location>
</feature>
<feature type="compositionally biased region" description="Basic residues" evidence="1">
    <location>
        <begin position="25"/>
        <end position="48"/>
    </location>
</feature>
<evidence type="ECO:0000256" key="1">
    <source>
        <dbReference type="SAM" id="MobiDB-lite"/>
    </source>
</evidence>
<keyword evidence="3" id="KW-1185">Reference proteome</keyword>
<evidence type="ECO:0000313" key="2">
    <source>
        <dbReference type="EMBL" id="ETO01196.1"/>
    </source>
</evidence>
<name>X6LIJ3_RETFI</name>
<reference evidence="2 3" key="1">
    <citation type="journal article" date="2013" name="Curr. Biol.">
        <title>The Genome of the Foraminiferan Reticulomyxa filosa.</title>
        <authorList>
            <person name="Glockner G."/>
            <person name="Hulsmann N."/>
            <person name="Schleicher M."/>
            <person name="Noegel A.A."/>
            <person name="Eichinger L."/>
            <person name="Gallinger C."/>
            <person name="Pawlowski J."/>
            <person name="Sierra R."/>
            <person name="Euteneuer U."/>
            <person name="Pillet L."/>
            <person name="Moustafa A."/>
            <person name="Platzer M."/>
            <person name="Groth M."/>
            <person name="Szafranski K."/>
            <person name="Schliwa M."/>
        </authorList>
    </citation>
    <scope>NUCLEOTIDE SEQUENCE [LARGE SCALE GENOMIC DNA]</scope>
</reference>
<dbReference type="EMBL" id="ASPP01038962">
    <property type="protein sequence ID" value="ETO01196.1"/>
    <property type="molecule type" value="Genomic_DNA"/>
</dbReference>
<feature type="non-terminal residue" evidence="2">
    <location>
        <position position="254"/>
    </location>
</feature>
<feature type="region of interest" description="Disordered" evidence="1">
    <location>
        <begin position="1"/>
        <end position="63"/>
    </location>
</feature>
<proteinExistence type="predicted"/>
<sequence>MENEDSDESDEELKTATISIGKSRIQNKNKNKSQNKNKSKSNNKSKSKNKSEAKTQRSATVATVVRTPKATTTTTTTVTITNVAAITNTNTNTNTNATTKTTTIITAAKIEKDSQHVKSPSTKTVVTHNQANSTASDCLLLTSSLNASSLNEVLENMSDVGSSSPVASKKSPLSDLVRQDLIVMNAMSLSSSDPSPRPSYIRPSWDASNNTSNSVASEILSDSALDQQTLVERDIHKEVWGLYDLFIHPNGNKQ</sequence>
<comment type="caution">
    <text evidence="2">The sequence shown here is derived from an EMBL/GenBank/DDBJ whole genome shotgun (WGS) entry which is preliminary data.</text>
</comment>
<evidence type="ECO:0000313" key="3">
    <source>
        <dbReference type="Proteomes" id="UP000023152"/>
    </source>
</evidence>
<dbReference type="Proteomes" id="UP000023152">
    <property type="component" value="Unassembled WGS sequence"/>
</dbReference>